<keyword evidence="3" id="KW-1185">Reference proteome</keyword>
<feature type="region of interest" description="Disordered" evidence="1">
    <location>
        <begin position="1"/>
        <end position="31"/>
    </location>
</feature>
<evidence type="ECO:0000256" key="1">
    <source>
        <dbReference type="SAM" id="MobiDB-lite"/>
    </source>
</evidence>
<sequence>MPTAFGCNQSHLSHSGGAPLRRDPAHPPCPRLPAAATASHEAFLRLFGDATATSGCYIYRCHVSFDAESAEMGAKPPKFVVFMKLVTARDSGAIWMSGQVMARGSHRKTSSYHCGFRRGN</sequence>
<organism evidence="2 3">
    <name type="scientific">Oryza meyeriana var. granulata</name>
    <dbReference type="NCBI Taxonomy" id="110450"/>
    <lineage>
        <taxon>Eukaryota</taxon>
        <taxon>Viridiplantae</taxon>
        <taxon>Streptophyta</taxon>
        <taxon>Embryophyta</taxon>
        <taxon>Tracheophyta</taxon>
        <taxon>Spermatophyta</taxon>
        <taxon>Magnoliopsida</taxon>
        <taxon>Liliopsida</taxon>
        <taxon>Poales</taxon>
        <taxon>Poaceae</taxon>
        <taxon>BOP clade</taxon>
        <taxon>Oryzoideae</taxon>
        <taxon>Oryzeae</taxon>
        <taxon>Oryzinae</taxon>
        <taxon>Oryza</taxon>
        <taxon>Oryza meyeriana</taxon>
    </lineage>
</organism>
<dbReference type="EMBL" id="SPHZ02000008">
    <property type="protein sequence ID" value="KAF0904608.1"/>
    <property type="molecule type" value="Genomic_DNA"/>
</dbReference>
<dbReference type="AlphaFoldDB" id="A0A6G1CVV7"/>
<name>A0A6G1CVV7_9ORYZ</name>
<evidence type="ECO:0000313" key="3">
    <source>
        <dbReference type="Proteomes" id="UP000479710"/>
    </source>
</evidence>
<accession>A0A6G1CVV7</accession>
<feature type="compositionally biased region" description="Polar residues" evidence="1">
    <location>
        <begin position="1"/>
        <end position="13"/>
    </location>
</feature>
<protein>
    <submittedName>
        <fullName evidence="2">Uncharacterized protein</fullName>
    </submittedName>
</protein>
<gene>
    <name evidence="2" type="ORF">E2562_035864</name>
</gene>
<comment type="caution">
    <text evidence="2">The sequence shown here is derived from an EMBL/GenBank/DDBJ whole genome shotgun (WGS) entry which is preliminary data.</text>
</comment>
<dbReference type="Proteomes" id="UP000479710">
    <property type="component" value="Unassembled WGS sequence"/>
</dbReference>
<proteinExistence type="predicted"/>
<reference evidence="2 3" key="1">
    <citation type="submission" date="2019-11" db="EMBL/GenBank/DDBJ databases">
        <title>Whole genome sequence of Oryza granulata.</title>
        <authorList>
            <person name="Li W."/>
        </authorList>
    </citation>
    <scope>NUCLEOTIDE SEQUENCE [LARGE SCALE GENOMIC DNA]</scope>
    <source>
        <strain evidence="3">cv. Menghai</strain>
        <tissue evidence="2">Leaf</tissue>
    </source>
</reference>
<evidence type="ECO:0000313" key="2">
    <source>
        <dbReference type="EMBL" id="KAF0904608.1"/>
    </source>
</evidence>